<reference evidence="5 6" key="1">
    <citation type="submission" date="2019-10" db="EMBL/GenBank/DDBJ databases">
        <title>Streptomyces sp. nov., a novel actinobacterium isolated from alkaline environment.</title>
        <authorList>
            <person name="Golinska P."/>
        </authorList>
    </citation>
    <scope>NUCLEOTIDE SEQUENCE [LARGE SCALE GENOMIC DNA]</scope>
    <source>
        <strain evidence="5 6">OF1</strain>
    </source>
</reference>
<comment type="caution">
    <text evidence="5">The sequence shown here is derived from an EMBL/GenBank/DDBJ whole genome shotgun (WGS) entry which is preliminary data.</text>
</comment>
<dbReference type="CDD" id="cd02440">
    <property type="entry name" value="AdoMet_MTases"/>
    <property type="match status" value="1"/>
</dbReference>
<dbReference type="AlphaFoldDB" id="A0A5P0YN65"/>
<evidence type="ECO:0000313" key="4">
    <source>
        <dbReference type="EMBL" id="MBB1258616.1"/>
    </source>
</evidence>
<evidence type="ECO:0000313" key="6">
    <source>
        <dbReference type="Proteomes" id="UP000320857"/>
    </source>
</evidence>
<evidence type="ECO:0000313" key="5">
    <source>
        <dbReference type="EMBL" id="MQS01793.1"/>
    </source>
</evidence>
<dbReference type="EMBL" id="VJYK02000057">
    <property type="protein sequence ID" value="MQS01793.1"/>
    <property type="molecule type" value="Genomic_DNA"/>
</dbReference>
<reference evidence="7" key="2">
    <citation type="submission" date="2020-05" db="EMBL/GenBank/DDBJ databases">
        <title>Classification of alakaliphilic streptomycetes isolated from an alkaline soil next to Lonar Crater, India and a proposal for the recognition of Streptomyces alkaliterrae sp. nov.</title>
        <authorList>
            <person name="Golinska P."/>
        </authorList>
    </citation>
    <scope>NUCLEOTIDE SEQUENCE [LARGE SCALE GENOMIC DNA]</scope>
    <source>
        <strain evidence="7">OF8</strain>
    </source>
</reference>
<keyword evidence="1 5" id="KW-0489">Methyltransferase</keyword>
<evidence type="ECO:0000313" key="7">
    <source>
        <dbReference type="Proteomes" id="UP000517765"/>
    </source>
</evidence>
<dbReference type="SUPFAM" id="SSF53335">
    <property type="entry name" value="S-adenosyl-L-methionine-dependent methyltransferases"/>
    <property type="match status" value="1"/>
</dbReference>
<accession>A0A5P0YN65</accession>
<dbReference type="GO" id="GO:0008168">
    <property type="term" value="F:methyltransferase activity"/>
    <property type="evidence" value="ECO:0007669"/>
    <property type="project" value="UniProtKB-KW"/>
</dbReference>
<evidence type="ECO:0000256" key="2">
    <source>
        <dbReference type="ARBA" id="ARBA00022679"/>
    </source>
</evidence>
<proteinExistence type="predicted"/>
<dbReference type="InterPro" id="IPR029063">
    <property type="entry name" value="SAM-dependent_MTases_sf"/>
</dbReference>
<gene>
    <name evidence="5" type="ORF">FNX44_007895</name>
    <name evidence="4" type="ORF">H3147_07200</name>
</gene>
<dbReference type="EMBL" id="JABJXA010000029">
    <property type="protein sequence ID" value="MBB1258616.1"/>
    <property type="molecule type" value="Genomic_DNA"/>
</dbReference>
<dbReference type="PANTHER" id="PTHR43861:SF1">
    <property type="entry name" value="TRANS-ACONITATE 2-METHYLTRANSFERASE"/>
    <property type="match status" value="1"/>
</dbReference>
<dbReference type="Gene3D" id="3.40.50.150">
    <property type="entry name" value="Vaccinia Virus protein VP39"/>
    <property type="match status" value="1"/>
</dbReference>
<dbReference type="Pfam" id="PF13649">
    <property type="entry name" value="Methyltransf_25"/>
    <property type="match status" value="1"/>
</dbReference>
<sequence>MADTTDTTTRPDWQAWQRSWDRQQEHYLPDREERFRTMLDVVEAAVGRTPRVLDLACGTGSISDRLLTRMPDAHSTGVDLDPALLTLARGHFADDKRVEFVRLNLRDADWTDHLPHRQYDAVLTATALHWLTHGELVALYGRIAGVLRPGGVFLNVDHMPDPTTPRIDELMAVHDRARRAEEKERGVLDWVDWWRALEEEPSLAEVVAERHRVFADPAKGDHAADQMQSPAWHVEVLRHSGFTEARTVWASPRDAMVLGLK</sequence>
<protein>
    <submittedName>
        <fullName evidence="4">Class I SAM-dependent methyltransferase</fullName>
    </submittedName>
    <submittedName>
        <fullName evidence="5">Methyltransferase domain-containing protein</fullName>
    </submittedName>
</protein>
<keyword evidence="2 5" id="KW-0808">Transferase</keyword>
<feature type="domain" description="Methyltransferase" evidence="3">
    <location>
        <begin position="52"/>
        <end position="151"/>
    </location>
</feature>
<dbReference type="OrthoDB" id="3286690at2"/>
<keyword evidence="6" id="KW-1185">Reference proteome</keyword>
<dbReference type="GO" id="GO:0017000">
    <property type="term" value="P:antibiotic biosynthetic process"/>
    <property type="evidence" value="ECO:0007669"/>
    <property type="project" value="UniProtKB-ARBA"/>
</dbReference>
<dbReference type="GO" id="GO:0032259">
    <property type="term" value="P:methylation"/>
    <property type="evidence" value="ECO:0007669"/>
    <property type="project" value="UniProtKB-KW"/>
</dbReference>
<evidence type="ECO:0000259" key="3">
    <source>
        <dbReference type="Pfam" id="PF13649"/>
    </source>
</evidence>
<dbReference type="PANTHER" id="PTHR43861">
    <property type="entry name" value="TRANS-ACONITATE 2-METHYLTRANSFERASE-RELATED"/>
    <property type="match status" value="1"/>
</dbReference>
<dbReference type="Proteomes" id="UP000320857">
    <property type="component" value="Unassembled WGS sequence"/>
</dbReference>
<evidence type="ECO:0000256" key="1">
    <source>
        <dbReference type="ARBA" id="ARBA00022603"/>
    </source>
</evidence>
<name>A0A5P0YN65_9ACTN</name>
<reference evidence="4" key="3">
    <citation type="journal article" name="Syst. Appl. Microbiol.">
        <title>Streptomyces alkaliterrae sp. nov., isolated from an alkaline soil, and emended descriptions of Streptomyces alkaliphilus, Streptomyces calidiresistens and Streptomyces durbertensis.</title>
        <authorList>
            <person name="Swiecimska M."/>
            <person name="Golinska P."/>
            <person name="Nouioui I."/>
            <person name="Wypij M."/>
            <person name="Rai M."/>
            <person name="Sangal V."/>
            <person name="Goodfellow M."/>
        </authorList>
    </citation>
    <scope>NUCLEOTIDE SEQUENCE</scope>
    <source>
        <strain evidence="4">OF8</strain>
    </source>
</reference>
<dbReference type="InterPro" id="IPR041698">
    <property type="entry name" value="Methyltransf_25"/>
</dbReference>
<organism evidence="5 6">
    <name type="scientific">Streptomyces alkaliterrae</name>
    <dbReference type="NCBI Taxonomy" id="2213162"/>
    <lineage>
        <taxon>Bacteria</taxon>
        <taxon>Bacillati</taxon>
        <taxon>Actinomycetota</taxon>
        <taxon>Actinomycetes</taxon>
        <taxon>Kitasatosporales</taxon>
        <taxon>Streptomycetaceae</taxon>
        <taxon>Streptomyces</taxon>
    </lineage>
</organism>
<dbReference type="RefSeq" id="WP_143647262.1">
    <property type="nucleotide sequence ID" value="NZ_JABJXA010000029.1"/>
</dbReference>
<dbReference type="Proteomes" id="UP000517765">
    <property type="component" value="Unassembled WGS sequence"/>
</dbReference>